<dbReference type="PANTHER" id="PTHR36885">
    <property type="entry name" value="EXPRESSED PROTEIN"/>
    <property type="match status" value="1"/>
</dbReference>
<sequence length="308" mass="35211">MASIPKPMHHGRRLFELLEEQQEPFLLDVYLLEHGYSDRATRANDAAAFMCWPGSACRRLRRFGTYGFKRKRGGILRLLLDKVVYNKVVRKAWRWDGAVVGSGRWSIFGTLFEMKGKSNVVEFHRLSCSGGTEVDREDQCRAPSSSTQLSPVSVLELHSDEGCPLDNNEEVSSISAHNWAAVEELLYGRCHDPKRANTKKHLYEPHHFVLDCLREVEGRLSTPHECSGPEKRGKNRDEEVLSYDNHGAALANLSRLIDSDFSKSGREWNHHQHEMTEVGTQIEHLIFEEIREETLVGILDCHCTLQRC</sequence>
<name>A0A8D7A9M3_MUSAM</name>
<dbReference type="PANTHER" id="PTHR36885:SF2">
    <property type="entry name" value="DUF4378 DOMAIN-CONTAINING PROTEIN"/>
    <property type="match status" value="1"/>
</dbReference>
<dbReference type="EMBL" id="HG996469">
    <property type="protein sequence ID" value="CAG1844688.1"/>
    <property type="molecule type" value="Genomic_DNA"/>
</dbReference>
<reference evidence="1" key="1">
    <citation type="submission" date="2021-03" db="EMBL/GenBank/DDBJ databases">
        <authorList>
            <consortium name="Genoscope - CEA"/>
            <person name="William W."/>
        </authorList>
    </citation>
    <scope>NUCLEOTIDE SEQUENCE</scope>
    <source>
        <strain evidence="1">Doubled-haploid Pahang</strain>
    </source>
</reference>
<proteinExistence type="predicted"/>
<gene>
    <name evidence="1" type="ORF">GSMUA_144830.1</name>
</gene>
<protein>
    <submittedName>
        <fullName evidence="1">(wild Malaysian banana) hypothetical protein</fullName>
    </submittedName>
</protein>
<dbReference type="AlphaFoldDB" id="A0A8D7A9M3"/>
<accession>A0A8D7A9M3</accession>
<organism evidence="1">
    <name type="scientific">Musa acuminata subsp. malaccensis</name>
    <name type="common">Wild banana</name>
    <name type="synonym">Musa malaccensis</name>
    <dbReference type="NCBI Taxonomy" id="214687"/>
    <lineage>
        <taxon>Eukaryota</taxon>
        <taxon>Viridiplantae</taxon>
        <taxon>Streptophyta</taxon>
        <taxon>Embryophyta</taxon>
        <taxon>Tracheophyta</taxon>
        <taxon>Spermatophyta</taxon>
        <taxon>Magnoliopsida</taxon>
        <taxon>Liliopsida</taxon>
        <taxon>Zingiberales</taxon>
        <taxon>Musaceae</taxon>
        <taxon>Musa</taxon>
    </lineage>
</organism>
<evidence type="ECO:0000313" key="1">
    <source>
        <dbReference type="EMBL" id="CAG1844688.1"/>
    </source>
</evidence>